<comment type="caution">
    <text evidence="1">The sequence shown here is derived from an EMBL/GenBank/DDBJ whole genome shotgun (WGS) entry which is preliminary data.</text>
</comment>
<protein>
    <submittedName>
        <fullName evidence="1">Uncharacterized protein</fullName>
    </submittedName>
</protein>
<proteinExistence type="predicted"/>
<sequence length="67" mass="7679">MRPLCRQRSSRFAIRRSHGLVVKRMTSNHEILGSTPSVSIFLPFLPTIIVGISNKQPCDDFLTYLYI</sequence>
<dbReference type="OrthoDB" id="4366227at2759"/>
<name>A0A0M8NW23_9EURO</name>
<reference evidence="1 2" key="1">
    <citation type="submission" date="2015-08" db="EMBL/GenBank/DDBJ databases">
        <title>Genome sequencing of Penicillium nordicum.</title>
        <authorList>
            <person name="Nguyen H.D."/>
            <person name="Seifert K.A."/>
        </authorList>
    </citation>
    <scope>NUCLEOTIDE SEQUENCE [LARGE SCALE GENOMIC DNA]</scope>
    <source>
        <strain evidence="1 2">DAOMC 185683</strain>
    </source>
</reference>
<keyword evidence="2" id="KW-1185">Reference proteome</keyword>
<evidence type="ECO:0000313" key="1">
    <source>
        <dbReference type="EMBL" id="KOS40516.1"/>
    </source>
</evidence>
<gene>
    <name evidence="1" type="ORF">ACN38_g8641</name>
</gene>
<organism evidence="1 2">
    <name type="scientific">Penicillium nordicum</name>
    <dbReference type="NCBI Taxonomy" id="229535"/>
    <lineage>
        <taxon>Eukaryota</taxon>
        <taxon>Fungi</taxon>
        <taxon>Dikarya</taxon>
        <taxon>Ascomycota</taxon>
        <taxon>Pezizomycotina</taxon>
        <taxon>Eurotiomycetes</taxon>
        <taxon>Eurotiomycetidae</taxon>
        <taxon>Eurotiales</taxon>
        <taxon>Aspergillaceae</taxon>
        <taxon>Penicillium</taxon>
    </lineage>
</organism>
<dbReference type="EMBL" id="LHQQ01000161">
    <property type="protein sequence ID" value="KOS40516.1"/>
    <property type="molecule type" value="Genomic_DNA"/>
</dbReference>
<dbReference type="AlphaFoldDB" id="A0A0M8NW23"/>
<evidence type="ECO:0000313" key="2">
    <source>
        <dbReference type="Proteomes" id="UP000037696"/>
    </source>
</evidence>
<accession>A0A0M8NW23</accession>
<dbReference type="Proteomes" id="UP000037696">
    <property type="component" value="Unassembled WGS sequence"/>
</dbReference>